<accession>A0A240SZ08</accession>
<evidence type="ECO:0000256" key="5">
    <source>
        <dbReference type="ARBA" id="ARBA00023136"/>
    </source>
</evidence>
<evidence type="ECO:0000256" key="6">
    <source>
        <dbReference type="ARBA" id="ARBA00023170"/>
    </source>
</evidence>
<feature type="transmembrane region" description="Helical" evidence="8">
    <location>
        <begin position="128"/>
        <end position="146"/>
    </location>
</feature>
<dbReference type="GO" id="GO:0030424">
    <property type="term" value="C:axon"/>
    <property type="evidence" value="ECO:0007669"/>
    <property type="project" value="TreeGrafter"/>
</dbReference>
<dbReference type="GO" id="GO:0007165">
    <property type="term" value="P:signal transduction"/>
    <property type="evidence" value="ECO:0007669"/>
    <property type="project" value="UniProtKB-KW"/>
</dbReference>
<comment type="caution">
    <text evidence="8">Lacks conserved residue(s) required for the propagation of feature annotation.</text>
</comment>
<evidence type="ECO:0000256" key="3">
    <source>
        <dbReference type="ARBA" id="ARBA00022692"/>
    </source>
</evidence>
<dbReference type="GO" id="GO:0043025">
    <property type="term" value="C:neuronal cell body"/>
    <property type="evidence" value="ECO:0007669"/>
    <property type="project" value="TreeGrafter"/>
</dbReference>
<keyword evidence="2 8" id="KW-1003">Cell membrane</keyword>
<name>A0A240SZ08_PHLPP</name>
<dbReference type="InterPro" id="IPR013604">
    <property type="entry name" value="7TM_chemorcpt"/>
</dbReference>
<keyword evidence="5 8" id="KW-0472">Membrane</keyword>
<dbReference type="GO" id="GO:0008049">
    <property type="term" value="P:male courtship behavior"/>
    <property type="evidence" value="ECO:0007669"/>
    <property type="project" value="TreeGrafter"/>
</dbReference>
<dbReference type="Proteomes" id="UP000092462">
    <property type="component" value="Unassembled WGS sequence"/>
</dbReference>
<dbReference type="VEuPathDB" id="VectorBase:PPAI013118"/>
<dbReference type="PANTHER" id="PTHR21143:SF104">
    <property type="entry name" value="GUSTATORY RECEPTOR 8A-RELATED"/>
    <property type="match status" value="1"/>
</dbReference>
<dbReference type="AlphaFoldDB" id="A0A240SZ08"/>
<dbReference type="PANTHER" id="PTHR21143">
    <property type="entry name" value="INVERTEBRATE GUSTATORY RECEPTOR"/>
    <property type="match status" value="1"/>
</dbReference>
<evidence type="ECO:0000256" key="2">
    <source>
        <dbReference type="ARBA" id="ARBA00022475"/>
    </source>
</evidence>
<dbReference type="EnsemblMetazoa" id="PPAI013118-RA">
    <property type="protein sequence ID" value="PPAI013118-PA"/>
    <property type="gene ID" value="PPAI013118"/>
</dbReference>
<feature type="transmembrane region" description="Helical" evidence="8">
    <location>
        <begin position="80"/>
        <end position="96"/>
    </location>
</feature>
<feature type="transmembrane region" description="Helical" evidence="8">
    <location>
        <begin position="402"/>
        <end position="422"/>
    </location>
</feature>
<keyword evidence="7 8" id="KW-0807">Transducer</keyword>
<keyword evidence="6 8" id="KW-0675">Receptor</keyword>
<organism evidence="9 10">
    <name type="scientific">Phlebotomus papatasi</name>
    <name type="common">Sandfly</name>
    <dbReference type="NCBI Taxonomy" id="29031"/>
    <lineage>
        <taxon>Eukaryota</taxon>
        <taxon>Metazoa</taxon>
        <taxon>Ecdysozoa</taxon>
        <taxon>Arthropoda</taxon>
        <taxon>Hexapoda</taxon>
        <taxon>Insecta</taxon>
        <taxon>Pterygota</taxon>
        <taxon>Neoptera</taxon>
        <taxon>Endopterygota</taxon>
        <taxon>Diptera</taxon>
        <taxon>Nematocera</taxon>
        <taxon>Psychodoidea</taxon>
        <taxon>Psychodidae</taxon>
        <taxon>Phlebotomus</taxon>
        <taxon>Phlebotomus</taxon>
    </lineage>
</organism>
<protein>
    <recommendedName>
        <fullName evidence="8">Gustatory receptor</fullName>
    </recommendedName>
</protein>
<evidence type="ECO:0000256" key="8">
    <source>
        <dbReference type="RuleBase" id="RU363108"/>
    </source>
</evidence>
<dbReference type="GO" id="GO:0007635">
    <property type="term" value="P:chemosensory behavior"/>
    <property type="evidence" value="ECO:0007669"/>
    <property type="project" value="TreeGrafter"/>
</dbReference>
<sequence length="428" mass="49127">MTSFRSSLRSLYYFSRVCGLIPINIDLRGTTDISSSRFGTIYSILIGIIYGGFHVTSSIFNLDEQADKNIITNVINYYNRYSRLVLFWICIANAIVNQSRIVHAIRLIENVDKLFAEHLNFHTNYVKFSRIVILEIIIYLAATFGLEWNNCLMYISGVIAYNNYCMSMCLIPLIVTSADQILFINMIYLVKQRLAIVNKYLQQRTYLKKLPKIQESHKINGHLLNTVNLLYHFENDIESLKVKMVQSRRSKGDIGTLSVGYSRLHKAVLLLNSAYGIPNVCTVFIRFVTLTTLSYSSCMRLLKLENHSESSENFVEHHDHGSLSKVPGIIGWIMLNFAEMIIFCFVCHQLKEEGQLVGRYLHTYRVENCNNVDVATAIDTFSSQIIHQKIEITPCGFFTADLTFIFSLIATVTTYIMILIQFDISQKQ</sequence>
<keyword evidence="10" id="KW-1185">Reference proteome</keyword>
<comment type="subcellular location">
    <subcellularLocation>
        <location evidence="1 8">Cell membrane</location>
        <topology evidence="1 8">Multi-pass membrane protein</topology>
    </subcellularLocation>
</comment>
<dbReference type="EMBL" id="AJVK01012234">
    <property type="status" value="NOT_ANNOTATED_CDS"/>
    <property type="molecule type" value="Genomic_DNA"/>
</dbReference>
<dbReference type="Pfam" id="PF08395">
    <property type="entry name" value="7tm_7"/>
    <property type="match status" value="1"/>
</dbReference>
<keyword evidence="4 8" id="KW-1133">Transmembrane helix</keyword>
<dbReference type="GO" id="GO:0030425">
    <property type="term" value="C:dendrite"/>
    <property type="evidence" value="ECO:0007669"/>
    <property type="project" value="TreeGrafter"/>
</dbReference>
<evidence type="ECO:0000256" key="4">
    <source>
        <dbReference type="ARBA" id="ARBA00022989"/>
    </source>
</evidence>
<dbReference type="GO" id="GO:0005886">
    <property type="term" value="C:plasma membrane"/>
    <property type="evidence" value="ECO:0007669"/>
    <property type="project" value="UniProtKB-SubCell"/>
</dbReference>
<dbReference type="VEuPathDB" id="VectorBase:PPAPM1_004121"/>
<evidence type="ECO:0000313" key="9">
    <source>
        <dbReference type="EnsemblMetazoa" id="PPAI013118-PA"/>
    </source>
</evidence>
<evidence type="ECO:0000256" key="7">
    <source>
        <dbReference type="ARBA" id="ARBA00023224"/>
    </source>
</evidence>
<reference evidence="9" key="1">
    <citation type="submission" date="2022-08" db="UniProtKB">
        <authorList>
            <consortium name="EnsemblMetazoa"/>
        </authorList>
    </citation>
    <scope>IDENTIFICATION</scope>
    <source>
        <strain evidence="9">Israel</strain>
    </source>
</reference>
<proteinExistence type="inferred from homology"/>
<keyword evidence="3 8" id="KW-0812">Transmembrane</keyword>
<evidence type="ECO:0000256" key="1">
    <source>
        <dbReference type="ARBA" id="ARBA00004651"/>
    </source>
</evidence>
<evidence type="ECO:0000313" key="10">
    <source>
        <dbReference type="Proteomes" id="UP000092462"/>
    </source>
</evidence>
<dbReference type="GO" id="GO:0050909">
    <property type="term" value="P:sensory perception of taste"/>
    <property type="evidence" value="ECO:0007669"/>
    <property type="project" value="InterPro"/>
</dbReference>
<feature type="transmembrane region" description="Helical" evidence="8">
    <location>
        <begin position="38"/>
        <end position="60"/>
    </location>
</feature>
<comment type="similarity">
    <text evidence="8">Belongs to the insect chemoreceptor superfamily. Gustatory receptor (GR) family.</text>
</comment>
<comment type="function">
    <text evidence="8">Gustatory receptor which mediates acceptance or avoidance behavior, depending on its substrates.</text>
</comment>
<feature type="transmembrane region" description="Helical" evidence="8">
    <location>
        <begin position="329"/>
        <end position="351"/>
    </location>
</feature>